<dbReference type="GO" id="GO:0033785">
    <property type="term" value="F:heptose 7-phosphate kinase activity"/>
    <property type="evidence" value="ECO:0007669"/>
    <property type="project" value="TreeGrafter"/>
</dbReference>
<evidence type="ECO:0000256" key="1">
    <source>
        <dbReference type="ARBA" id="ARBA00022679"/>
    </source>
</evidence>
<dbReference type="PANTHER" id="PTHR46969">
    <property type="entry name" value="BIFUNCTIONAL PROTEIN HLDE"/>
    <property type="match status" value="1"/>
</dbReference>
<keyword evidence="1" id="KW-0808">Transferase</keyword>
<dbReference type="RefSeq" id="WP_059175827.1">
    <property type="nucleotide sequence ID" value="NZ_BCNO01000001.1"/>
</dbReference>
<evidence type="ECO:0000256" key="2">
    <source>
        <dbReference type="ARBA" id="ARBA00022777"/>
    </source>
</evidence>
<dbReference type="OrthoDB" id="9802794at2"/>
<dbReference type="PROSITE" id="PS00583">
    <property type="entry name" value="PFKB_KINASES_1"/>
    <property type="match status" value="1"/>
</dbReference>
<dbReference type="GO" id="GO:0005829">
    <property type="term" value="C:cytosol"/>
    <property type="evidence" value="ECO:0007669"/>
    <property type="project" value="TreeGrafter"/>
</dbReference>
<proteinExistence type="predicted"/>
<reference evidence="5" key="1">
    <citation type="submission" date="2016-01" db="EMBL/GenBank/DDBJ databases">
        <title>Draft genome sequence of Thermodesulfovibrio aggregans strain TGE-P1.</title>
        <authorList>
            <person name="Sekiguchi Y."/>
            <person name="Ohashi A."/>
            <person name="Matsuura N."/>
            <person name="Tourlousse M.D."/>
        </authorList>
    </citation>
    <scope>NUCLEOTIDE SEQUENCE [LARGE SCALE GENOMIC DNA]</scope>
    <source>
        <strain evidence="5">TGE-P1</strain>
    </source>
</reference>
<dbReference type="InterPro" id="IPR002173">
    <property type="entry name" value="Carboh/pur_kinase_PfkB_CS"/>
</dbReference>
<evidence type="ECO:0000313" key="5">
    <source>
        <dbReference type="Proteomes" id="UP000054976"/>
    </source>
</evidence>
<dbReference type="GO" id="GO:0033786">
    <property type="term" value="F:heptose-1-phosphate adenylyltransferase activity"/>
    <property type="evidence" value="ECO:0007669"/>
    <property type="project" value="TreeGrafter"/>
</dbReference>
<keyword evidence="5" id="KW-1185">Reference proteome</keyword>
<evidence type="ECO:0000259" key="3">
    <source>
        <dbReference type="Pfam" id="PF00294"/>
    </source>
</evidence>
<dbReference type="Proteomes" id="UP000054976">
    <property type="component" value="Unassembled WGS sequence"/>
</dbReference>
<dbReference type="CDD" id="cd01172">
    <property type="entry name" value="RfaE_like"/>
    <property type="match status" value="1"/>
</dbReference>
<protein>
    <submittedName>
        <fullName evidence="4">RfaE bifunctional protein, domain I</fullName>
    </submittedName>
</protein>
<accession>A0A0U9HMQ9</accession>
<keyword evidence="2" id="KW-0418">Kinase</keyword>
<dbReference type="Pfam" id="PF00294">
    <property type="entry name" value="PfkB"/>
    <property type="match status" value="1"/>
</dbReference>
<evidence type="ECO:0000313" key="4">
    <source>
        <dbReference type="EMBL" id="GAQ94366.1"/>
    </source>
</evidence>
<dbReference type="GO" id="GO:0016773">
    <property type="term" value="F:phosphotransferase activity, alcohol group as acceptor"/>
    <property type="evidence" value="ECO:0007669"/>
    <property type="project" value="InterPro"/>
</dbReference>
<sequence length="331" mass="36112">MTKSKAELILKKFKDKKVLVIGDIILDKYIFGKVSRISPEAPVPVVEVTEESYRLGGAANVANNIIALGGKAYISGIIGKGTTGKIVRDLLEERGIGLDYIFEDSRRTTVKTRVIAGNQQIVRFDIEDRRRLEGKSKENFLSMIKSSLNDFDAVIVSDYRKGVVSEELLRILVERKKKNGNFIAVDPKIGHFRLYKHVSIITPNIVEASHGAEVEIKDEKTLIKAGNNLLKKLMCDFVLITRGEEGMSLFEKKGSDVTVTHLPTVAKKVFDVTGAGDTVIATVTLAYVSGADMVSAAKIANVAAGIVVGKIGTATATPKEILEILKTHPYA</sequence>
<dbReference type="Gene3D" id="3.40.1190.20">
    <property type="match status" value="1"/>
</dbReference>
<dbReference type="InterPro" id="IPR029056">
    <property type="entry name" value="Ribokinase-like"/>
</dbReference>
<feature type="domain" description="Carbohydrate kinase PfkB" evidence="3">
    <location>
        <begin position="16"/>
        <end position="319"/>
    </location>
</feature>
<dbReference type="STRING" id="86166.TAGGR_1546"/>
<dbReference type="AlphaFoldDB" id="A0A0U9HMQ9"/>
<organism evidence="4 5">
    <name type="scientific">Thermodesulfovibrio aggregans</name>
    <dbReference type="NCBI Taxonomy" id="86166"/>
    <lineage>
        <taxon>Bacteria</taxon>
        <taxon>Pseudomonadati</taxon>
        <taxon>Nitrospirota</taxon>
        <taxon>Thermodesulfovibrionia</taxon>
        <taxon>Thermodesulfovibrionales</taxon>
        <taxon>Thermodesulfovibrionaceae</taxon>
        <taxon>Thermodesulfovibrio</taxon>
    </lineage>
</organism>
<comment type="caution">
    <text evidence="4">The sequence shown here is derived from an EMBL/GenBank/DDBJ whole genome shotgun (WGS) entry which is preliminary data.</text>
</comment>
<dbReference type="SUPFAM" id="SSF53613">
    <property type="entry name" value="Ribokinase-like"/>
    <property type="match status" value="1"/>
</dbReference>
<dbReference type="InterPro" id="IPR011913">
    <property type="entry name" value="RfaE_dom_I"/>
</dbReference>
<dbReference type="NCBIfam" id="TIGR02198">
    <property type="entry name" value="rfaE_dom_I"/>
    <property type="match status" value="1"/>
</dbReference>
<gene>
    <name evidence="4" type="ORF">TAGGR_1546</name>
</gene>
<dbReference type="FunFam" id="3.40.1190.20:FF:000002">
    <property type="entry name" value="Bifunctional protein HldE"/>
    <property type="match status" value="1"/>
</dbReference>
<dbReference type="EMBL" id="BCNO01000001">
    <property type="protein sequence ID" value="GAQ94366.1"/>
    <property type="molecule type" value="Genomic_DNA"/>
</dbReference>
<dbReference type="InterPro" id="IPR011611">
    <property type="entry name" value="PfkB_dom"/>
</dbReference>
<name>A0A0U9HMQ9_9BACT</name>
<dbReference type="PANTHER" id="PTHR46969:SF1">
    <property type="entry name" value="BIFUNCTIONAL PROTEIN HLDE"/>
    <property type="match status" value="1"/>
</dbReference>